<evidence type="ECO:0000259" key="15">
    <source>
        <dbReference type="Pfam" id="PF02771"/>
    </source>
</evidence>
<evidence type="ECO:0000256" key="10">
    <source>
        <dbReference type="ARBA" id="ARBA00034345"/>
    </source>
</evidence>
<dbReference type="SUPFAM" id="SSF56645">
    <property type="entry name" value="Acyl-CoA dehydrogenase NM domain-like"/>
    <property type="match status" value="1"/>
</dbReference>
<dbReference type="InterPro" id="IPR006091">
    <property type="entry name" value="Acyl-CoA_Oxase/DH_mid-dom"/>
</dbReference>
<dbReference type="InterPro" id="IPR046373">
    <property type="entry name" value="Acyl-CoA_Oxase/DH_mid-dom_sf"/>
</dbReference>
<evidence type="ECO:0000259" key="16">
    <source>
        <dbReference type="Pfam" id="PF08028"/>
    </source>
</evidence>
<evidence type="ECO:0000256" key="1">
    <source>
        <dbReference type="ARBA" id="ARBA00004496"/>
    </source>
</evidence>
<dbReference type="RefSeq" id="WP_163242988.1">
    <property type="nucleotide sequence ID" value="NZ_JAAIWN010000039.1"/>
</dbReference>
<evidence type="ECO:0000313" key="17">
    <source>
        <dbReference type="EMBL" id="MBA4538264.1"/>
    </source>
</evidence>
<dbReference type="InterPro" id="IPR036250">
    <property type="entry name" value="AcylCo_DH-like_C"/>
</dbReference>
<dbReference type="GO" id="GO:0050660">
    <property type="term" value="F:flavin adenine dinucleotide binding"/>
    <property type="evidence" value="ECO:0007669"/>
    <property type="project" value="InterPro"/>
</dbReference>
<dbReference type="Proteomes" id="UP000472971">
    <property type="component" value="Unassembled WGS sequence"/>
</dbReference>
<feature type="domain" description="Acyl-CoA oxidase/dehydrogenase middle" evidence="14">
    <location>
        <begin position="130"/>
        <end position="204"/>
    </location>
</feature>
<dbReference type="InterPro" id="IPR009100">
    <property type="entry name" value="AcylCoA_DH/oxidase_NM_dom_sf"/>
</dbReference>
<dbReference type="Gene3D" id="1.20.140.10">
    <property type="entry name" value="Butyryl-CoA Dehydrogenase, subunit A, domain 3"/>
    <property type="match status" value="1"/>
</dbReference>
<dbReference type="GO" id="GO:0005737">
    <property type="term" value="C:cytoplasm"/>
    <property type="evidence" value="ECO:0007669"/>
    <property type="project" value="UniProtKB-SubCell"/>
</dbReference>
<organism evidence="18 19">
    <name type="scientific">Bacillus aquiflavi</name>
    <dbReference type="NCBI Taxonomy" id="2672567"/>
    <lineage>
        <taxon>Bacteria</taxon>
        <taxon>Bacillati</taxon>
        <taxon>Bacillota</taxon>
        <taxon>Bacilli</taxon>
        <taxon>Bacillales</taxon>
        <taxon>Bacillaceae</taxon>
        <taxon>Bacillus</taxon>
    </lineage>
</organism>
<dbReference type="FunFam" id="2.40.110.10:FF:000020">
    <property type="entry name" value="Putative acyl-CoA dehydrogenase YdbM"/>
    <property type="match status" value="1"/>
</dbReference>
<comment type="similarity">
    <text evidence="8">Belongs to the DszC flavin monooxygenase family.</text>
</comment>
<evidence type="ECO:0000256" key="5">
    <source>
        <dbReference type="ARBA" id="ARBA00023002"/>
    </source>
</evidence>
<comment type="caution">
    <text evidence="18">The sequence shown here is derived from an EMBL/GenBank/DDBJ whole genome shotgun (WGS) entry which is preliminary data.</text>
</comment>
<keyword evidence="4" id="KW-0547">Nucleotide-binding</keyword>
<evidence type="ECO:0000256" key="6">
    <source>
        <dbReference type="ARBA" id="ARBA00023033"/>
    </source>
</evidence>
<sequence>MVYVLEKNKNVEEIAQDLANIFSKTAVERDLAGGTAKVERDLIRESGLLKLLIPKEYGGQGGDWLDVLNVVHIFAKVDSSLAHLYGYHFVNLITPHLCGNKEQKEYYYKITAKHNYFWGNAFNPVDIKLRARKEGSKYIFNGVKTFCSGSVDSDYLLVSALIDGQEEPLLVVIPTNRMGISIKNDWDNFGQRQTDSGTVEFNNVVVEEKEVLRNGFNHDEFSRLRVNIASFVLNHLYLGIAEGAFEAALQYTRTQTRARTPHRSAIDDPIIQHHYGEFYVQLEAAKLLLEKSNVMFQNLWDMGNHISPEERKTLDDATHAAKVFITKAGLDITSRIFEVMGSRATANRYGFDRFWRNLRTMTLHIPVDITIQELGRHVLYNE</sequence>
<feature type="domain" description="Acyl-CoA dehydrogenase C-terminal" evidence="16">
    <location>
        <begin position="237"/>
        <end position="367"/>
    </location>
</feature>
<comment type="catalytic activity">
    <reaction evidence="11">
        <text>dibenzothiophene + FMNH2 + O2 = dibenzothiophene 5-oxide + FMN + H2O + H(+)</text>
        <dbReference type="Rhea" id="RHEA:49076"/>
        <dbReference type="ChEBI" id="CHEBI:15377"/>
        <dbReference type="ChEBI" id="CHEBI:15378"/>
        <dbReference type="ChEBI" id="CHEBI:15379"/>
        <dbReference type="ChEBI" id="CHEBI:23681"/>
        <dbReference type="ChEBI" id="CHEBI:23683"/>
        <dbReference type="ChEBI" id="CHEBI:57618"/>
        <dbReference type="ChEBI" id="CHEBI:58210"/>
    </reaction>
</comment>
<dbReference type="GO" id="GO:0006552">
    <property type="term" value="P:L-leucine catabolic process"/>
    <property type="evidence" value="ECO:0007669"/>
    <property type="project" value="TreeGrafter"/>
</dbReference>
<dbReference type="Gene3D" id="2.40.110.10">
    <property type="entry name" value="Butyryl-CoA Dehydrogenase, subunit A, domain 2"/>
    <property type="match status" value="1"/>
</dbReference>
<dbReference type="PANTHER" id="PTHR43884:SF12">
    <property type="entry name" value="ISOVALERYL-COA DEHYDROGENASE, MITOCHONDRIAL-RELATED"/>
    <property type="match status" value="1"/>
</dbReference>
<dbReference type="AlphaFoldDB" id="A0A6B3W3R0"/>
<keyword evidence="5" id="KW-0560">Oxidoreductase</keyword>
<dbReference type="InterPro" id="IPR037069">
    <property type="entry name" value="AcylCoA_DH/ox_N_sf"/>
</dbReference>
<dbReference type="EMBL" id="JAAIWN010000039">
    <property type="protein sequence ID" value="NEY82583.1"/>
    <property type="molecule type" value="Genomic_DNA"/>
</dbReference>
<dbReference type="SUPFAM" id="SSF47203">
    <property type="entry name" value="Acyl-CoA dehydrogenase C-terminal domain-like"/>
    <property type="match status" value="1"/>
</dbReference>
<name>A0A6B3W3R0_9BACI</name>
<gene>
    <name evidence="18" type="ORF">G4D64_13975</name>
    <name evidence="17" type="ORF">H1Z61_14250</name>
</gene>
<evidence type="ECO:0000256" key="13">
    <source>
        <dbReference type="ARBA" id="ARBA00049456"/>
    </source>
</evidence>
<keyword evidence="19" id="KW-1185">Reference proteome</keyword>
<keyword evidence="3" id="KW-0288">FMN</keyword>
<evidence type="ECO:0000256" key="12">
    <source>
        <dbReference type="ARBA" id="ARBA00048445"/>
    </source>
</evidence>
<dbReference type="GO" id="GO:0008470">
    <property type="term" value="F:3-methylbutanoyl-CoA dehydrogenase activity"/>
    <property type="evidence" value="ECO:0007669"/>
    <property type="project" value="TreeGrafter"/>
</dbReference>
<dbReference type="Gene3D" id="1.10.540.10">
    <property type="entry name" value="Acyl-CoA dehydrogenase/oxidase, N-terminal domain"/>
    <property type="match status" value="1"/>
</dbReference>
<reference evidence="17 20" key="2">
    <citation type="submission" date="2020-07" db="EMBL/GenBank/DDBJ databases">
        <authorList>
            <person name="Feng H."/>
        </authorList>
    </citation>
    <scope>NUCLEOTIDE SEQUENCE [LARGE SCALE GENOMIC DNA]</scope>
    <source>
        <strain evidence="20">s-12</strain>
        <strain evidence="17">S-12</strain>
    </source>
</reference>
<dbReference type="GO" id="GO:0004497">
    <property type="term" value="F:monooxygenase activity"/>
    <property type="evidence" value="ECO:0007669"/>
    <property type="project" value="UniProtKB-KW"/>
</dbReference>
<feature type="domain" description="Acyl-CoA dehydrogenase/oxidase N-terminal" evidence="15">
    <location>
        <begin position="42"/>
        <end position="109"/>
    </location>
</feature>
<dbReference type="Proteomes" id="UP000570010">
    <property type="component" value="Unassembled WGS sequence"/>
</dbReference>
<dbReference type="EC" id="1.14.14.21" evidence="9"/>
<protein>
    <recommendedName>
        <fullName evidence="10">Dibenzothiophene monooxygenase</fullName>
        <ecNumber evidence="9">1.14.14.21</ecNumber>
    </recommendedName>
</protein>
<dbReference type="Pfam" id="PF08028">
    <property type="entry name" value="Acyl-CoA_dh_2"/>
    <property type="match status" value="1"/>
</dbReference>
<dbReference type="InterPro" id="IPR013107">
    <property type="entry name" value="Acyl-CoA_DH_C"/>
</dbReference>
<dbReference type="PIRSF" id="PIRSF016578">
    <property type="entry name" value="HsaA"/>
    <property type="match status" value="1"/>
</dbReference>
<evidence type="ECO:0000256" key="2">
    <source>
        <dbReference type="ARBA" id="ARBA00022630"/>
    </source>
</evidence>
<evidence type="ECO:0000256" key="8">
    <source>
        <dbReference type="ARBA" id="ARBA00034317"/>
    </source>
</evidence>
<comment type="catalytic activity">
    <reaction evidence="12">
        <text>dibenzothiophene 5-oxide + FMNH2 + O2 = dibenzothiophene 5,5-dioxide + FMN + H2O + H(+)</text>
        <dbReference type="Rhea" id="RHEA:49080"/>
        <dbReference type="ChEBI" id="CHEBI:15377"/>
        <dbReference type="ChEBI" id="CHEBI:15378"/>
        <dbReference type="ChEBI" id="CHEBI:15379"/>
        <dbReference type="ChEBI" id="CHEBI:23683"/>
        <dbReference type="ChEBI" id="CHEBI:57618"/>
        <dbReference type="ChEBI" id="CHEBI:58210"/>
        <dbReference type="ChEBI" id="CHEBI:90356"/>
    </reaction>
</comment>
<evidence type="ECO:0000313" key="19">
    <source>
        <dbReference type="Proteomes" id="UP000472971"/>
    </source>
</evidence>
<evidence type="ECO:0000256" key="4">
    <source>
        <dbReference type="ARBA" id="ARBA00022741"/>
    </source>
</evidence>
<dbReference type="PANTHER" id="PTHR43884">
    <property type="entry name" value="ACYL-COA DEHYDROGENASE"/>
    <property type="match status" value="1"/>
</dbReference>
<comment type="catalytic activity">
    <reaction evidence="13">
        <text>dibenzothiophene + 2 FMNH2 + 2 O2 = dibenzothiophene 5,5-dioxide + 2 FMN + 2 H2O + 2 H(+)</text>
        <dbReference type="Rhea" id="RHEA:49072"/>
        <dbReference type="ChEBI" id="CHEBI:15377"/>
        <dbReference type="ChEBI" id="CHEBI:15378"/>
        <dbReference type="ChEBI" id="CHEBI:15379"/>
        <dbReference type="ChEBI" id="CHEBI:23681"/>
        <dbReference type="ChEBI" id="CHEBI:57618"/>
        <dbReference type="ChEBI" id="CHEBI:58210"/>
        <dbReference type="ChEBI" id="CHEBI:90356"/>
        <dbReference type="EC" id="1.14.14.21"/>
    </reaction>
</comment>
<evidence type="ECO:0000256" key="9">
    <source>
        <dbReference type="ARBA" id="ARBA00034328"/>
    </source>
</evidence>
<evidence type="ECO:0000313" key="20">
    <source>
        <dbReference type="Proteomes" id="UP000570010"/>
    </source>
</evidence>
<dbReference type="EMBL" id="JACEIO010000039">
    <property type="protein sequence ID" value="MBA4538264.1"/>
    <property type="molecule type" value="Genomic_DNA"/>
</dbReference>
<keyword evidence="2" id="KW-0285">Flavoprotein</keyword>
<keyword evidence="6" id="KW-0503">Monooxygenase</keyword>
<evidence type="ECO:0000256" key="11">
    <source>
        <dbReference type="ARBA" id="ARBA00047859"/>
    </source>
</evidence>
<comment type="subcellular location">
    <subcellularLocation>
        <location evidence="1">Cytoplasm</location>
    </subcellularLocation>
</comment>
<dbReference type="Pfam" id="PF02771">
    <property type="entry name" value="Acyl-CoA_dh_N"/>
    <property type="match status" value="1"/>
</dbReference>
<evidence type="ECO:0000259" key="14">
    <source>
        <dbReference type="Pfam" id="PF02770"/>
    </source>
</evidence>
<evidence type="ECO:0000256" key="7">
    <source>
        <dbReference type="ARBA" id="ARBA00034307"/>
    </source>
</evidence>
<accession>A0A6B3W3R0</accession>
<comment type="pathway">
    <text evidence="7">Sulfur metabolism; dibenzothiophene degradation.</text>
</comment>
<reference evidence="18 19" key="1">
    <citation type="submission" date="2020-02" db="EMBL/GenBank/DDBJ databases">
        <title>Bacillus aquiflavi sp. nov., isolated from yellow water of strong flavor Chinese baijiu in Yibin region of China.</title>
        <authorList>
            <person name="Xie J."/>
        </authorList>
    </citation>
    <scope>NUCLEOTIDE SEQUENCE [LARGE SCALE GENOMIC DNA]</scope>
    <source>
        <strain evidence="18 19">3H-10</strain>
    </source>
</reference>
<evidence type="ECO:0000313" key="18">
    <source>
        <dbReference type="EMBL" id="NEY82583.1"/>
    </source>
</evidence>
<dbReference type="Pfam" id="PF02770">
    <property type="entry name" value="Acyl-CoA_dh_M"/>
    <property type="match status" value="1"/>
</dbReference>
<dbReference type="InterPro" id="IPR013786">
    <property type="entry name" value="AcylCoA_DH/ox_N"/>
</dbReference>
<proteinExistence type="inferred from homology"/>
<evidence type="ECO:0000256" key="3">
    <source>
        <dbReference type="ARBA" id="ARBA00022643"/>
    </source>
</evidence>